<dbReference type="STRING" id="579748.TW81_12125"/>
<dbReference type="Gene3D" id="1.10.10.10">
    <property type="entry name" value="Winged helix-like DNA-binding domain superfamily/Winged helix DNA-binding domain"/>
    <property type="match status" value="1"/>
</dbReference>
<dbReference type="InterPro" id="IPR036390">
    <property type="entry name" value="WH_DNA-bd_sf"/>
</dbReference>
<dbReference type="InterPro" id="IPR036388">
    <property type="entry name" value="WH-like_DNA-bd_sf"/>
</dbReference>
<dbReference type="RefSeq" id="WP_045955969.1">
    <property type="nucleotide sequence ID" value="NZ_JXXV01000018.1"/>
</dbReference>
<dbReference type="OrthoDB" id="5522755at2"/>
<gene>
    <name evidence="3" type="ORF">TW81_12125</name>
</gene>
<name>A0A0F4NLM2_9VIBR</name>
<dbReference type="Proteomes" id="UP000033673">
    <property type="component" value="Unassembled WGS sequence"/>
</dbReference>
<evidence type="ECO:0000256" key="1">
    <source>
        <dbReference type="ARBA" id="ARBA00004496"/>
    </source>
</evidence>
<dbReference type="PROSITE" id="PS50995">
    <property type="entry name" value="HTH_MARR_2"/>
    <property type="match status" value="1"/>
</dbReference>
<dbReference type="GO" id="GO:0005737">
    <property type="term" value="C:cytoplasm"/>
    <property type="evidence" value="ECO:0007669"/>
    <property type="project" value="UniProtKB-SubCell"/>
</dbReference>
<dbReference type="PANTHER" id="PTHR33164:SF5">
    <property type="entry name" value="ORGANIC HYDROPEROXIDE RESISTANCE TRANSCRIPTIONAL REGULATOR"/>
    <property type="match status" value="1"/>
</dbReference>
<dbReference type="SUPFAM" id="SSF46785">
    <property type="entry name" value="Winged helix' DNA-binding domain"/>
    <property type="match status" value="1"/>
</dbReference>
<dbReference type="InterPro" id="IPR000835">
    <property type="entry name" value="HTH_MarR-typ"/>
</dbReference>
<dbReference type="GO" id="GO:0006950">
    <property type="term" value="P:response to stress"/>
    <property type="evidence" value="ECO:0007669"/>
    <property type="project" value="TreeGrafter"/>
</dbReference>
<dbReference type="SMART" id="SM00347">
    <property type="entry name" value="HTH_MARR"/>
    <property type="match status" value="1"/>
</dbReference>
<evidence type="ECO:0000259" key="2">
    <source>
        <dbReference type="PROSITE" id="PS50995"/>
    </source>
</evidence>
<accession>A0A0F4NLM2</accession>
<keyword evidence="4" id="KW-1185">Reference proteome</keyword>
<organism evidence="3 4">
    <name type="scientific">Vibrio galatheae</name>
    <dbReference type="NCBI Taxonomy" id="579748"/>
    <lineage>
        <taxon>Bacteria</taxon>
        <taxon>Pseudomonadati</taxon>
        <taxon>Pseudomonadota</taxon>
        <taxon>Gammaproteobacteria</taxon>
        <taxon>Vibrionales</taxon>
        <taxon>Vibrionaceae</taxon>
        <taxon>Vibrio</taxon>
    </lineage>
</organism>
<dbReference type="PATRIC" id="fig|579748.3.peg.2502"/>
<dbReference type="Pfam" id="PF12802">
    <property type="entry name" value="MarR_2"/>
    <property type="match status" value="1"/>
</dbReference>
<evidence type="ECO:0000313" key="3">
    <source>
        <dbReference type="EMBL" id="KJY82941.1"/>
    </source>
</evidence>
<sequence>MSKDVYELLDRIGNLLRAEVRQLGSSYGLHPVHIEILSYLSRCNQFSDTPAALKEFLGITKGTLSQSITLLETKGMLVKQKDVQDKRVSHLSLTESGRDLIEQLTPPDRYLGPLSKLEQTSPDSVTLLKQMLAEMQIQNETLTFGVCHTCRHHQVVSETKFYCRLTELELDRKFGELICREHENTR</sequence>
<protein>
    <submittedName>
        <fullName evidence="3">Transcriptional regulator</fullName>
    </submittedName>
</protein>
<comment type="caution">
    <text evidence="3">The sequence shown here is derived from an EMBL/GenBank/DDBJ whole genome shotgun (WGS) entry which is preliminary data.</text>
</comment>
<dbReference type="InterPro" id="IPR039422">
    <property type="entry name" value="MarR/SlyA-like"/>
</dbReference>
<comment type="subcellular location">
    <subcellularLocation>
        <location evidence="1">Cytoplasm</location>
    </subcellularLocation>
</comment>
<proteinExistence type="predicted"/>
<evidence type="ECO:0000313" key="4">
    <source>
        <dbReference type="Proteomes" id="UP000033673"/>
    </source>
</evidence>
<dbReference type="GO" id="GO:0003700">
    <property type="term" value="F:DNA-binding transcription factor activity"/>
    <property type="evidence" value="ECO:0007669"/>
    <property type="project" value="InterPro"/>
</dbReference>
<dbReference type="AlphaFoldDB" id="A0A0F4NLM2"/>
<feature type="domain" description="HTH marR-type" evidence="2">
    <location>
        <begin position="2"/>
        <end position="137"/>
    </location>
</feature>
<dbReference type="PANTHER" id="PTHR33164">
    <property type="entry name" value="TRANSCRIPTIONAL REGULATOR, MARR FAMILY"/>
    <property type="match status" value="1"/>
</dbReference>
<reference evidence="3 4" key="1">
    <citation type="journal article" date="2015" name="BMC Genomics">
        <title>Genome mining reveals unlocked bioactive potential of marine Gram-negative bacteria.</title>
        <authorList>
            <person name="Machado H."/>
            <person name="Sonnenschein E.C."/>
            <person name="Melchiorsen J."/>
            <person name="Gram L."/>
        </authorList>
    </citation>
    <scope>NUCLEOTIDE SEQUENCE [LARGE SCALE GENOMIC DNA]</scope>
    <source>
        <strain evidence="3 4">S2757</strain>
    </source>
</reference>
<dbReference type="PRINTS" id="PR00598">
    <property type="entry name" value="HTHMARR"/>
</dbReference>
<dbReference type="EMBL" id="JXXV01000018">
    <property type="protein sequence ID" value="KJY82941.1"/>
    <property type="molecule type" value="Genomic_DNA"/>
</dbReference>